<evidence type="ECO:0000256" key="2">
    <source>
        <dbReference type="ARBA" id="ARBA00022801"/>
    </source>
</evidence>
<dbReference type="RefSeq" id="WP_108693462.1">
    <property type="nucleotide sequence ID" value="NZ_QCYH01000017.1"/>
</dbReference>
<dbReference type="InterPro" id="IPR050955">
    <property type="entry name" value="Plant_Biomass_Hydrol_Est"/>
</dbReference>
<dbReference type="EMBL" id="QCYH01000017">
    <property type="protein sequence ID" value="PVA08794.1"/>
    <property type="molecule type" value="Genomic_DNA"/>
</dbReference>
<dbReference type="OrthoDB" id="9767239at2"/>
<dbReference type="GO" id="GO:0005576">
    <property type="term" value="C:extracellular region"/>
    <property type="evidence" value="ECO:0007669"/>
    <property type="project" value="InterPro"/>
</dbReference>
<proteinExistence type="predicted"/>
<evidence type="ECO:0000313" key="5">
    <source>
        <dbReference type="Proteomes" id="UP000244446"/>
    </source>
</evidence>
<evidence type="ECO:0000256" key="3">
    <source>
        <dbReference type="SAM" id="MobiDB-lite"/>
    </source>
</evidence>
<keyword evidence="2" id="KW-0378">Hydrolase</keyword>
<dbReference type="InterPro" id="IPR010126">
    <property type="entry name" value="Esterase_phb"/>
</dbReference>
<accession>A0A2T7G319</accession>
<feature type="region of interest" description="Disordered" evidence="3">
    <location>
        <begin position="35"/>
        <end position="95"/>
    </location>
</feature>
<comment type="caution">
    <text evidence="4">The sequence shown here is derived from an EMBL/GenBank/DDBJ whole genome shotgun (WGS) entry which is preliminary data.</text>
</comment>
<dbReference type="Gene3D" id="3.40.50.1820">
    <property type="entry name" value="alpha/beta hydrolase"/>
    <property type="match status" value="1"/>
</dbReference>
<keyword evidence="5" id="KW-1185">Reference proteome</keyword>
<reference evidence="4 5" key="1">
    <citation type="submission" date="2018-04" db="EMBL/GenBank/DDBJ databases">
        <title>Pelagivirga bohaiensis gen. nov., sp. nov., a bacterium isolated from the Bohai Sea.</title>
        <authorList>
            <person name="Ji X."/>
        </authorList>
    </citation>
    <scope>NUCLEOTIDE SEQUENCE [LARGE SCALE GENOMIC DNA]</scope>
    <source>
        <strain evidence="4 5">BH-SD19</strain>
    </source>
</reference>
<evidence type="ECO:0000313" key="4">
    <source>
        <dbReference type="EMBL" id="PVA08794.1"/>
    </source>
</evidence>
<protein>
    <submittedName>
        <fullName evidence="4">PHB depolymerase esterase</fullName>
    </submittedName>
</protein>
<organism evidence="4 5">
    <name type="scientific">Pelagivirga sediminicola</name>
    <dbReference type="NCBI Taxonomy" id="2170575"/>
    <lineage>
        <taxon>Bacteria</taxon>
        <taxon>Pseudomonadati</taxon>
        <taxon>Pseudomonadota</taxon>
        <taxon>Alphaproteobacteria</taxon>
        <taxon>Rhodobacterales</taxon>
        <taxon>Paracoccaceae</taxon>
        <taxon>Pelagivirga</taxon>
    </lineage>
</organism>
<dbReference type="PANTHER" id="PTHR43037">
    <property type="entry name" value="UNNAMED PRODUCT-RELATED"/>
    <property type="match status" value="1"/>
</dbReference>
<keyword evidence="1" id="KW-0732">Signal</keyword>
<dbReference type="GO" id="GO:0016787">
    <property type="term" value="F:hydrolase activity"/>
    <property type="evidence" value="ECO:0007669"/>
    <property type="project" value="UniProtKB-KW"/>
</dbReference>
<gene>
    <name evidence="4" type="ORF">DC366_17370</name>
</gene>
<dbReference type="AlphaFoldDB" id="A0A2T7G319"/>
<dbReference type="NCBIfam" id="TIGR01840">
    <property type="entry name" value="esterase_phb"/>
    <property type="match status" value="1"/>
</dbReference>
<dbReference type="InterPro" id="IPR029058">
    <property type="entry name" value="AB_hydrolase_fold"/>
</dbReference>
<sequence>MHDPFRRARAKTQRKLRRVGASAITEMWSMLLGPAEPKKRRARKPGTLARKAVKPASLSRAAGGGSGKVKARAAVPATSRSQAKTPRGATFKGGQHETAFGTRSYKLYVPVAANKATKPLPLLVMLHGCGQSSKDFARGTGMNTLAEEFGFLVLYPDQARDAHHYRCWNWYRRGDQNRGAGEPALLADMTRKIIADWNADPSRVYVAGLSAGAAAALILATEYSDIFAAVGVHSGLAVGAAHDPASVPRAMQSGDPGKRLDAQVPTIIFHGDADKVINPRNGRFIAIRALEPYSHLDRTERKGRVDGGREFTRTVHRVGRGRPYIEQWVIHGAGHAWSGGHAAGSYTDPTGPDASREMVRFFLRHRTTKKRRSTLP</sequence>
<dbReference type="Pfam" id="PF10503">
    <property type="entry name" value="Esterase_PHB"/>
    <property type="match status" value="1"/>
</dbReference>
<dbReference type="PANTHER" id="PTHR43037:SF1">
    <property type="entry name" value="BLL1128 PROTEIN"/>
    <property type="match status" value="1"/>
</dbReference>
<name>A0A2T7G319_9RHOB</name>
<dbReference type="SUPFAM" id="SSF53474">
    <property type="entry name" value="alpha/beta-Hydrolases"/>
    <property type="match status" value="2"/>
</dbReference>
<dbReference type="Proteomes" id="UP000244446">
    <property type="component" value="Unassembled WGS sequence"/>
</dbReference>
<evidence type="ECO:0000256" key="1">
    <source>
        <dbReference type="ARBA" id="ARBA00022729"/>
    </source>
</evidence>